<dbReference type="EMBL" id="PJEX01000026">
    <property type="protein sequence ID" value="TKW58385.1"/>
    <property type="molecule type" value="Genomic_DNA"/>
</dbReference>
<keyword evidence="2" id="KW-1185">Reference proteome</keyword>
<evidence type="ECO:0000313" key="2">
    <source>
        <dbReference type="Proteomes" id="UP000310108"/>
    </source>
</evidence>
<comment type="caution">
    <text evidence="1">The sequence shown here is derived from an EMBL/GenBank/DDBJ whole genome shotgun (WGS) entry which is preliminary data.</text>
</comment>
<evidence type="ECO:0000313" key="1">
    <source>
        <dbReference type="EMBL" id="TKW58385.1"/>
    </source>
</evidence>
<gene>
    <name evidence="1" type="ORF">CTA1_5243</name>
</gene>
<proteinExistence type="predicted"/>
<reference evidence="1 2" key="1">
    <citation type="journal article" date="2019" name="PLoS ONE">
        <title>Comparative genome analysis indicates high evolutionary potential of pathogenicity genes in Colletotrichum tanaceti.</title>
        <authorList>
            <person name="Lelwala R.V."/>
            <person name="Korhonen P.K."/>
            <person name="Young N.D."/>
            <person name="Scott J.B."/>
            <person name="Ades P.A."/>
            <person name="Gasser R.B."/>
            <person name="Taylor P.W.J."/>
        </authorList>
    </citation>
    <scope>NUCLEOTIDE SEQUENCE [LARGE SCALE GENOMIC DNA]</scope>
    <source>
        <strain evidence="1">BRIP57314</strain>
    </source>
</reference>
<protein>
    <submittedName>
        <fullName evidence="1">Uncharacterized protein</fullName>
    </submittedName>
</protein>
<organism evidence="1 2">
    <name type="scientific">Colletotrichum tanaceti</name>
    <dbReference type="NCBI Taxonomy" id="1306861"/>
    <lineage>
        <taxon>Eukaryota</taxon>
        <taxon>Fungi</taxon>
        <taxon>Dikarya</taxon>
        <taxon>Ascomycota</taxon>
        <taxon>Pezizomycotina</taxon>
        <taxon>Sordariomycetes</taxon>
        <taxon>Hypocreomycetidae</taxon>
        <taxon>Glomerellales</taxon>
        <taxon>Glomerellaceae</taxon>
        <taxon>Colletotrichum</taxon>
        <taxon>Colletotrichum destructivum species complex</taxon>
    </lineage>
</organism>
<name>A0A4U6XR84_9PEZI</name>
<dbReference type="Proteomes" id="UP000310108">
    <property type="component" value="Unassembled WGS sequence"/>
</dbReference>
<dbReference type="AlphaFoldDB" id="A0A4U6XR84"/>
<accession>A0A4U6XR84</accession>
<sequence length="562" mass="62660">MEALERVLGLLDEFPGFAQLFGAFDGVPLARPVQRIGDALLNASDGLAALLAHLALPVGPSRLPLGLQPAEAPHDAQGRDGARLVDRRGVLRDVQQAAQGRGQGRGAGRLEDQLLRERLERGHRLLVEVAARKGDVGRPLGLLRHGLGDGARFRQRLLQLRRRLGVRGRLRGGGDARLGDAAGEIDELPLGAGEEALAEHVGREHADVVHPPEQLPPAQLAPPRAREREVELLLQLLVRELGPLGQPLIHHRQAGGRGLRRQPPGQQARLLGLDLRQGVAQQRGDEKPHRRLGDLALVALHARFEPLDDGRHVALVPRALVLHRVADILANEIEPLASHGDVDRLERRLRIFLDGVLRQVNGRKYRIAIFRQRQRRHGRRAHDALGNNQGLVHRRRDGRIPARVGRDVHRRDQHRLLDVLRVGRLARRRGEGVHLHQQQLDSVAVERGRRHAQVVQQVRLGYCHRRRGLLARLGVLLSDAHDERVRWVVLRQFPFPLRLVAQRVCEDEPQKVLRRLARLRDVGKGEDGDADGLLAGVLPEALEGELQAREVHMVHGVLLQVQ</sequence>